<dbReference type="Pfam" id="PF13581">
    <property type="entry name" value="HATPase_c_2"/>
    <property type="match status" value="1"/>
</dbReference>
<evidence type="ECO:0000259" key="2">
    <source>
        <dbReference type="Pfam" id="PF13581"/>
    </source>
</evidence>
<comment type="caution">
    <text evidence="3">The sequence shown here is derived from an EMBL/GenBank/DDBJ whole genome shotgun (WGS) entry which is preliminary data.</text>
</comment>
<evidence type="ECO:0000313" key="3">
    <source>
        <dbReference type="EMBL" id="GGZ47261.1"/>
    </source>
</evidence>
<organism evidence="3 4">
    <name type="scientific">Streptomyces subrutilus</name>
    <dbReference type="NCBI Taxonomy" id="36818"/>
    <lineage>
        <taxon>Bacteria</taxon>
        <taxon>Bacillati</taxon>
        <taxon>Actinomycetota</taxon>
        <taxon>Actinomycetes</taxon>
        <taxon>Kitasatosporales</taxon>
        <taxon>Streptomycetaceae</taxon>
        <taxon>Streptomyces</taxon>
    </lineage>
</organism>
<dbReference type="CDD" id="cd16936">
    <property type="entry name" value="HATPase_RsbW-like"/>
    <property type="match status" value="1"/>
</dbReference>
<keyword evidence="1" id="KW-0418">Kinase</keyword>
<dbReference type="RefSeq" id="WP_229885827.1">
    <property type="nucleotide sequence ID" value="NZ_BMVX01000001.1"/>
</dbReference>
<dbReference type="AlphaFoldDB" id="A0A918QI27"/>
<dbReference type="EMBL" id="BMVX01000001">
    <property type="protein sequence ID" value="GGZ47261.1"/>
    <property type="molecule type" value="Genomic_DNA"/>
</dbReference>
<dbReference type="GO" id="GO:0004674">
    <property type="term" value="F:protein serine/threonine kinase activity"/>
    <property type="evidence" value="ECO:0007669"/>
    <property type="project" value="UniProtKB-KW"/>
</dbReference>
<dbReference type="InterPro" id="IPR036890">
    <property type="entry name" value="HATPase_C_sf"/>
</dbReference>
<reference evidence="3" key="1">
    <citation type="journal article" date="2014" name="Int. J. Syst. Evol. Microbiol.">
        <title>Complete genome sequence of Corynebacterium casei LMG S-19264T (=DSM 44701T), isolated from a smear-ripened cheese.</title>
        <authorList>
            <consortium name="US DOE Joint Genome Institute (JGI-PGF)"/>
            <person name="Walter F."/>
            <person name="Albersmeier A."/>
            <person name="Kalinowski J."/>
            <person name="Ruckert C."/>
        </authorList>
    </citation>
    <scope>NUCLEOTIDE SEQUENCE</scope>
    <source>
        <strain evidence="3">JCM 4834</strain>
    </source>
</reference>
<dbReference type="Proteomes" id="UP000634660">
    <property type="component" value="Unassembled WGS sequence"/>
</dbReference>
<accession>A0A918QI27</accession>
<sequence length="148" mass="14977">MTQAPGDGAPRGRAQTPVDVPAAMGLAGSELPSTVAEARETVAALLEKSGLPLDDRTVTDALMVTSELVTNAIRHGGGLTGFHADVHDGGLSVSVADRNPAPPVTQTSPAAGFRIGGYGWPLVHSLADRVTVTPHGAGKVITATLPLT</sequence>
<dbReference type="PANTHER" id="PTHR35526:SF3">
    <property type="entry name" value="ANTI-SIGMA-F FACTOR RSBW"/>
    <property type="match status" value="1"/>
</dbReference>
<proteinExistence type="predicted"/>
<evidence type="ECO:0000313" key="4">
    <source>
        <dbReference type="Proteomes" id="UP000634660"/>
    </source>
</evidence>
<reference evidence="3" key="2">
    <citation type="submission" date="2020-09" db="EMBL/GenBank/DDBJ databases">
        <authorList>
            <person name="Sun Q."/>
            <person name="Ohkuma M."/>
        </authorList>
    </citation>
    <scope>NUCLEOTIDE SEQUENCE</scope>
    <source>
        <strain evidence="3">JCM 4834</strain>
    </source>
</reference>
<protein>
    <submittedName>
        <fullName evidence="3">ATPase</fullName>
    </submittedName>
</protein>
<dbReference type="PANTHER" id="PTHR35526">
    <property type="entry name" value="ANTI-SIGMA-F FACTOR RSBW-RELATED"/>
    <property type="match status" value="1"/>
</dbReference>
<keyword evidence="1" id="KW-0723">Serine/threonine-protein kinase</keyword>
<dbReference type="SUPFAM" id="SSF55874">
    <property type="entry name" value="ATPase domain of HSP90 chaperone/DNA topoisomerase II/histidine kinase"/>
    <property type="match status" value="1"/>
</dbReference>
<dbReference type="InterPro" id="IPR050267">
    <property type="entry name" value="Anti-sigma-factor_SerPK"/>
</dbReference>
<name>A0A918QI27_9ACTN</name>
<dbReference type="InterPro" id="IPR003594">
    <property type="entry name" value="HATPase_dom"/>
</dbReference>
<evidence type="ECO:0000256" key="1">
    <source>
        <dbReference type="ARBA" id="ARBA00022527"/>
    </source>
</evidence>
<dbReference type="Gene3D" id="3.30.565.10">
    <property type="entry name" value="Histidine kinase-like ATPase, C-terminal domain"/>
    <property type="match status" value="1"/>
</dbReference>
<gene>
    <name evidence="3" type="ORF">GCM10010371_03170</name>
</gene>
<keyword evidence="1" id="KW-0808">Transferase</keyword>
<feature type="domain" description="Histidine kinase/HSP90-like ATPase" evidence="2">
    <location>
        <begin position="31"/>
        <end position="144"/>
    </location>
</feature>